<dbReference type="PANTHER" id="PTHR12732:SF0">
    <property type="entry name" value="PCI DOMAIN-CONTAINING PROTEIN 2"/>
    <property type="match status" value="1"/>
</dbReference>
<dbReference type="PANTHER" id="PTHR12732">
    <property type="entry name" value="UNCHARACTERIZED PROTEASOME COMPONENT REGION PCI-CONTAINING"/>
    <property type="match status" value="1"/>
</dbReference>
<dbReference type="InterPro" id="IPR036388">
    <property type="entry name" value="WH-like_DNA-bd_sf"/>
</dbReference>
<protein>
    <submittedName>
        <fullName evidence="2">Uncharacterized protein</fullName>
    </submittedName>
</protein>
<dbReference type="GO" id="GO:0003690">
    <property type="term" value="F:double-stranded DNA binding"/>
    <property type="evidence" value="ECO:0000318"/>
    <property type="project" value="GO_Central"/>
</dbReference>
<dbReference type="STRING" id="237561.A0A1D8PP07"/>
<dbReference type="InParanoid" id="A0A1D8PP07"/>
<gene>
    <name evidence="2" type="ordered locus">CAALFM_C504610WA</name>
    <name evidence="1" type="ordered locus">orf19.11427</name>
</gene>
<evidence type="ECO:0000313" key="3">
    <source>
        <dbReference type="Proteomes" id="UP000000559"/>
    </source>
</evidence>
<dbReference type="SMR" id="A0A1D8PP07"/>
<dbReference type="FunCoup" id="A0A1D8PP07">
    <property type="interactions" value="938"/>
</dbReference>
<dbReference type="KEGG" id="cal:CAALFM_C504610WA"/>
<dbReference type="Gene3D" id="1.10.10.10">
    <property type="entry name" value="Winged helix-like DNA-binding domain superfamily/Winged helix DNA-binding domain"/>
    <property type="match status" value="1"/>
</dbReference>
<reference evidence="2 3" key="3">
    <citation type="journal article" date="2013" name="Genome Biol.">
        <title>Assembly of a phased diploid Candida albicans genome facilitates allele-specific measurements and provides a simple model for repeat and indel structure.</title>
        <authorList>
            <person name="Muzzey D."/>
            <person name="Schwartz K."/>
            <person name="Weissman J.S."/>
            <person name="Sherlock G."/>
        </authorList>
    </citation>
    <scope>NUCLEOTIDE SEQUENCE [LARGE SCALE GENOMIC DNA]</scope>
    <source>
        <strain evidence="3">SC5314 / ATCC MYA-2876</strain>
    </source>
</reference>
<keyword evidence="3" id="KW-1185">Reference proteome</keyword>
<evidence type="ECO:0000313" key="1">
    <source>
        <dbReference type="CGD" id="CAL0000191406"/>
    </source>
</evidence>
<reference evidence="2 3" key="1">
    <citation type="journal article" date="2004" name="Proc. Natl. Acad. Sci. U.S.A.">
        <title>The diploid genome sequence of Candida albicans.</title>
        <authorList>
            <person name="Jones T."/>
            <person name="Federspiel N.A."/>
            <person name="Chibana H."/>
            <person name="Dungan J."/>
            <person name="Kalman S."/>
            <person name="Magee B.B."/>
            <person name="Newport G."/>
            <person name="Thorstenson Y.R."/>
            <person name="Agabian N."/>
            <person name="Magee P.T."/>
            <person name="Davis R.W."/>
            <person name="Scherer S."/>
        </authorList>
    </citation>
    <scope>NUCLEOTIDE SEQUENCE [LARGE SCALE GENOMIC DNA]</scope>
    <source>
        <strain evidence="3">SC5314 / ATCC MYA-2876</strain>
    </source>
</reference>
<reference evidence="2 3" key="2">
    <citation type="journal article" date="2007" name="Genome Biol.">
        <title>Assembly of the Candida albicans genome into sixteen supercontigs aligned on the eight chromosomes.</title>
        <authorList>
            <person name="van het Hoog M."/>
            <person name="Rast T.J."/>
            <person name="Martchenko M."/>
            <person name="Grindle S."/>
            <person name="Dignard D."/>
            <person name="Hogues H."/>
            <person name="Cuomo C."/>
            <person name="Berriman M."/>
            <person name="Scherer S."/>
            <person name="Magee B.B."/>
            <person name="Whiteway M."/>
            <person name="Chibana H."/>
            <person name="Nantel A."/>
            <person name="Magee P.T."/>
        </authorList>
    </citation>
    <scope>GENOME REANNOTATION</scope>
    <source>
        <strain evidence="3">SC5314 / ATCC MYA-2876</strain>
    </source>
</reference>
<dbReference type="InterPro" id="IPR045114">
    <property type="entry name" value="Csn12-like"/>
</dbReference>
<dbReference type="GO" id="GO:0003723">
    <property type="term" value="F:RNA binding"/>
    <property type="evidence" value="ECO:0000318"/>
    <property type="project" value="GO_Central"/>
</dbReference>
<accession>A0A1D8PP07</accession>
<dbReference type="AlphaFoldDB" id="A0A1D8PP07"/>
<proteinExistence type="predicted"/>
<dbReference type="VEuPathDB" id="FungiDB:C5_04610W_A"/>
<organism evidence="2 3">
    <name type="scientific">Candida albicans (strain SC5314 / ATCC MYA-2876)</name>
    <name type="common">Yeast</name>
    <dbReference type="NCBI Taxonomy" id="237561"/>
    <lineage>
        <taxon>Eukaryota</taxon>
        <taxon>Fungi</taxon>
        <taxon>Dikarya</taxon>
        <taxon>Ascomycota</taxon>
        <taxon>Saccharomycotina</taxon>
        <taxon>Pichiomycetes</taxon>
        <taxon>Debaryomycetaceae</taxon>
        <taxon>Candida/Lodderomyces clade</taxon>
        <taxon>Candida</taxon>
    </lineage>
</organism>
<sequence length="476" mass="55112">MTRKRKVEKKILHINTEYSNSSYHTNHLFVIMSELVNYIHEFGTALKEENPSDFIKCITISPTITIANTRKEFPEPNDVDLFHIPEKFRPVLKCHIQLMKAVYNEKSLDKAFDVLNQLILNLIMASDFLTNWINRPLIKSLSELVAIYKTKESRNPEDLDSFIEDDADAFGGTTQSQKSCLESLVITFRKACQLSLGDKNLDSELTKRNDVYYFLANFVKYCFKLGKLDLAKSVIKAVKNISNRLPALDSTVKTKKYGVIYLYYQALMALDDGDYIESEENLEYAMKLMDDYQDLKSNQLGQILLVLIPLKLHNHGQFPSKKIWLKYPVLRSLYRDNFLKAILEGNIARFNQSSEKFQIILLKKHLYVLIEMLRPLVHLQLIKKTYRLIMELNSDSKSKHLVPISAFQLALEYSTFNKDYECDFNFAGDHLYAISKSETECILGYLISKGRIRAYLSTLKEGYVVFAKTDTFPKPQ</sequence>
<dbReference type="EMBL" id="CP017627">
    <property type="protein sequence ID" value="AOW29867.1"/>
    <property type="molecule type" value="Genomic_DNA"/>
</dbReference>
<dbReference type="OrthoDB" id="10252687at2759"/>
<dbReference type="SMART" id="SM00753">
    <property type="entry name" value="PAM"/>
    <property type="match status" value="1"/>
</dbReference>
<evidence type="ECO:0000313" key="2">
    <source>
        <dbReference type="EMBL" id="AOW29867.1"/>
    </source>
</evidence>
<name>A0A1D8PP07_CANAL</name>
<dbReference type="eggNOG" id="KOG2688">
    <property type="taxonomic scope" value="Eukaryota"/>
</dbReference>
<dbReference type="Proteomes" id="UP000000559">
    <property type="component" value="Chromosome 5"/>
</dbReference>
<dbReference type="CGD" id="CAL0000191406">
    <property type="gene designation" value="orf19.11427"/>
</dbReference>
<dbReference type="RefSeq" id="XP_721854.2">
    <property type="nucleotide sequence ID" value="XM_716761.2"/>
</dbReference>
<dbReference type="GeneID" id="3636393"/>